<comment type="caution">
    <text evidence="13">The sequence shown here is derived from an EMBL/GenBank/DDBJ whole genome shotgun (WGS) entry which is preliminary data.</text>
</comment>
<keyword evidence="4" id="KW-0479">Metal-binding</keyword>
<dbReference type="PANTHER" id="PTHR34047">
    <property type="entry name" value="NUCLEAR INTRON MATURASE 1, MITOCHONDRIAL-RELATED"/>
    <property type="match status" value="1"/>
</dbReference>
<feature type="transmembrane region" description="Helical" evidence="11">
    <location>
        <begin position="606"/>
        <end position="624"/>
    </location>
</feature>
<evidence type="ECO:0000313" key="13">
    <source>
        <dbReference type="EMBL" id="TWO69088.1"/>
    </source>
</evidence>
<evidence type="ECO:0000256" key="6">
    <source>
        <dbReference type="ARBA" id="ARBA00022918"/>
    </source>
</evidence>
<feature type="compositionally biased region" description="Basic and acidic residues" evidence="10">
    <location>
        <begin position="515"/>
        <end position="533"/>
    </location>
</feature>
<keyword evidence="6 13" id="KW-0695">RNA-directed DNA polymerase</keyword>
<feature type="domain" description="Reverse transcriptase" evidence="12">
    <location>
        <begin position="165"/>
        <end position="399"/>
    </location>
</feature>
<dbReference type="CDD" id="cd03487">
    <property type="entry name" value="RT_Bac_retron_II"/>
    <property type="match status" value="1"/>
</dbReference>
<dbReference type="PRINTS" id="PR00866">
    <property type="entry name" value="RNADNAPOLMS"/>
</dbReference>
<dbReference type="Pfam" id="PF00078">
    <property type="entry name" value="RVT_1"/>
    <property type="match status" value="1"/>
</dbReference>
<dbReference type="Proteomes" id="UP000318199">
    <property type="component" value="Unassembled WGS sequence"/>
</dbReference>
<reference evidence="13 14" key="1">
    <citation type="submission" date="2019-07" db="EMBL/GenBank/DDBJ databases">
        <title>Caenimonas sedimenti sp. nov., isolated from activated sludge.</title>
        <authorList>
            <person name="Xu J."/>
        </authorList>
    </citation>
    <scope>NUCLEOTIDE SEQUENCE [LARGE SCALE GENOMIC DNA]</scope>
    <source>
        <strain evidence="13 14">HX-9-20</strain>
    </source>
</reference>
<evidence type="ECO:0000256" key="2">
    <source>
        <dbReference type="ARBA" id="ARBA00022679"/>
    </source>
</evidence>
<evidence type="ECO:0000256" key="5">
    <source>
        <dbReference type="ARBA" id="ARBA00022842"/>
    </source>
</evidence>
<dbReference type="EMBL" id="VOBQ01000016">
    <property type="protein sequence ID" value="TWO69088.1"/>
    <property type="molecule type" value="Genomic_DNA"/>
</dbReference>
<organism evidence="13 14">
    <name type="scientific">Caenimonas sedimenti</name>
    <dbReference type="NCBI Taxonomy" id="2596921"/>
    <lineage>
        <taxon>Bacteria</taxon>
        <taxon>Pseudomonadati</taxon>
        <taxon>Pseudomonadota</taxon>
        <taxon>Betaproteobacteria</taxon>
        <taxon>Burkholderiales</taxon>
        <taxon>Comamonadaceae</taxon>
        <taxon>Caenimonas</taxon>
    </lineage>
</organism>
<evidence type="ECO:0000256" key="4">
    <source>
        <dbReference type="ARBA" id="ARBA00022723"/>
    </source>
</evidence>
<dbReference type="OrthoDB" id="7055795at2"/>
<dbReference type="GO" id="GO:0003964">
    <property type="term" value="F:RNA-directed DNA polymerase activity"/>
    <property type="evidence" value="ECO:0007669"/>
    <property type="project" value="UniProtKB-KW"/>
</dbReference>
<keyword evidence="2" id="KW-0808">Transferase</keyword>
<dbReference type="RefSeq" id="WP_145894898.1">
    <property type="nucleotide sequence ID" value="NZ_VOBQ01000016.1"/>
</dbReference>
<dbReference type="InterPro" id="IPR051083">
    <property type="entry name" value="GrpII_Intron_Splice-Mob/Def"/>
</dbReference>
<accession>A0A562ZLA2</accession>
<dbReference type="PROSITE" id="PS50878">
    <property type="entry name" value="RT_POL"/>
    <property type="match status" value="1"/>
</dbReference>
<keyword evidence="7" id="KW-0051">Antiviral defense</keyword>
<feature type="transmembrane region" description="Helical" evidence="11">
    <location>
        <begin position="569"/>
        <end position="594"/>
    </location>
</feature>
<evidence type="ECO:0000256" key="9">
    <source>
        <dbReference type="ARBA" id="ARBA00048173"/>
    </source>
</evidence>
<gene>
    <name evidence="13" type="ORF">FN976_20340</name>
</gene>
<evidence type="ECO:0000256" key="3">
    <source>
        <dbReference type="ARBA" id="ARBA00022695"/>
    </source>
</evidence>
<dbReference type="PANTHER" id="PTHR34047:SF7">
    <property type="entry name" value="RNA-DIRECTED DNA POLYMERASE"/>
    <property type="match status" value="1"/>
</dbReference>
<feature type="region of interest" description="Disordered" evidence="10">
    <location>
        <begin position="504"/>
        <end position="551"/>
    </location>
</feature>
<keyword evidence="5" id="KW-0460">Magnesium</keyword>
<evidence type="ECO:0000256" key="1">
    <source>
        <dbReference type="ARBA" id="ARBA00012493"/>
    </source>
</evidence>
<dbReference type="InterPro" id="IPR000123">
    <property type="entry name" value="Reverse_transcriptase_msDNA"/>
</dbReference>
<dbReference type="GO" id="GO:0046872">
    <property type="term" value="F:metal ion binding"/>
    <property type="evidence" value="ECO:0007669"/>
    <property type="project" value="UniProtKB-KW"/>
</dbReference>
<dbReference type="SUPFAM" id="SSF56672">
    <property type="entry name" value="DNA/RNA polymerases"/>
    <property type="match status" value="1"/>
</dbReference>
<evidence type="ECO:0000256" key="11">
    <source>
        <dbReference type="SAM" id="Phobius"/>
    </source>
</evidence>
<evidence type="ECO:0000259" key="12">
    <source>
        <dbReference type="PROSITE" id="PS50878"/>
    </source>
</evidence>
<evidence type="ECO:0000256" key="7">
    <source>
        <dbReference type="ARBA" id="ARBA00023118"/>
    </source>
</evidence>
<comment type="catalytic activity">
    <reaction evidence="9">
        <text>DNA(n) + a 2'-deoxyribonucleoside 5'-triphosphate = DNA(n+1) + diphosphate</text>
        <dbReference type="Rhea" id="RHEA:22508"/>
        <dbReference type="Rhea" id="RHEA-COMP:17339"/>
        <dbReference type="Rhea" id="RHEA-COMP:17340"/>
        <dbReference type="ChEBI" id="CHEBI:33019"/>
        <dbReference type="ChEBI" id="CHEBI:61560"/>
        <dbReference type="ChEBI" id="CHEBI:173112"/>
        <dbReference type="EC" id="2.7.7.49"/>
    </reaction>
</comment>
<keyword evidence="11" id="KW-0812">Transmembrane</keyword>
<sequence length="628" mass="69665">MSAPQPTRAELLERLRKSSKDAVILEEMQRLGFWPAGSGAPTVEEAMIQREVELAKALEQVRSQLGTRTDPESALKQMRKERMAEARARREANAQAREQRRLDNALRWHERSGQEIAYLGDQVSAGLYPGHAAVRPERLARHGLPLFETPLQLATAMGVPLAELKFLGFHREVARTSHYRRFRLPKKTGGERTISAPMPRLKRAQYWVLDNILARVPVHAAAHGFVPGRSITSNAAPHCGQAVVINLDLKDFFPGVAFPRIRGVFRGLGYGEDVATVLALLCSENPADELVVDGELFFVGRKGRDRTLPQGAPTSPMLTNVLCRKLDRRLQGLAGRFGFAYTRYADDLTFSAPPEGSASVGRLLRQVHHILHDEGFTPHPDKQRVMRSGARQEVTGVVVNREPSVARSSRRRLRAALHRAQKSGVAQAHWEGAPANAGQLQGHAQFVRSVNARQGAPLVAQARMLVRSPHTLAAAGSGAAFRQRAAAGQAPMRPGDRAWWSPAAKAAPQLQLTQEQKKAERAERRARRRDEARAAAQPARGERAAGAGPGPFTTPPEIPISWWRFGFQLFFVLWFASATRSSLVFMGGAAWFGWSLAQRRQGWPRFLLGMLIVFLASVVIQGFWRHRY</sequence>
<name>A0A562ZLA2_9BURK</name>
<keyword evidence="11" id="KW-1133">Transmembrane helix</keyword>
<keyword evidence="3" id="KW-0548">Nucleotidyltransferase</keyword>
<dbReference type="InterPro" id="IPR043502">
    <property type="entry name" value="DNA/RNA_pol_sf"/>
</dbReference>
<dbReference type="EC" id="2.7.7.49" evidence="1"/>
<keyword evidence="11" id="KW-0472">Membrane</keyword>
<protein>
    <recommendedName>
        <fullName evidence="1">RNA-directed DNA polymerase</fullName>
        <ecNumber evidence="1">2.7.7.49</ecNumber>
    </recommendedName>
</protein>
<proteinExistence type="inferred from homology"/>
<dbReference type="AlphaFoldDB" id="A0A562ZLA2"/>
<evidence type="ECO:0000313" key="14">
    <source>
        <dbReference type="Proteomes" id="UP000318199"/>
    </source>
</evidence>
<comment type="similarity">
    <text evidence="8">Belongs to the bacterial reverse transcriptase family.</text>
</comment>
<keyword evidence="14" id="KW-1185">Reference proteome</keyword>
<evidence type="ECO:0000256" key="10">
    <source>
        <dbReference type="SAM" id="MobiDB-lite"/>
    </source>
</evidence>
<dbReference type="InterPro" id="IPR000477">
    <property type="entry name" value="RT_dom"/>
</dbReference>
<dbReference type="GO" id="GO:0003723">
    <property type="term" value="F:RNA binding"/>
    <property type="evidence" value="ECO:0007669"/>
    <property type="project" value="InterPro"/>
</dbReference>
<dbReference type="GO" id="GO:0051607">
    <property type="term" value="P:defense response to virus"/>
    <property type="evidence" value="ECO:0007669"/>
    <property type="project" value="UniProtKB-KW"/>
</dbReference>
<evidence type="ECO:0000256" key="8">
    <source>
        <dbReference type="ARBA" id="ARBA00034120"/>
    </source>
</evidence>